<dbReference type="InterPro" id="IPR003777">
    <property type="entry name" value="XdhC_CoxI"/>
</dbReference>
<dbReference type="InterPro" id="IPR027051">
    <property type="entry name" value="XdhC_Rossmann_dom"/>
</dbReference>
<dbReference type="PANTHER" id="PTHR30388">
    <property type="entry name" value="ALDEHYDE OXIDOREDUCTASE MOLYBDENUM COFACTOR ASSEMBLY PROTEIN"/>
    <property type="match status" value="1"/>
</dbReference>
<proteinExistence type="predicted"/>
<dbReference type="Pfam" id="PF02625">
    <property type="entry name" value="XdhC_CoxI"/>
    <property type="match status" value="1"/>
</dbReference>
<protein>
    <submittedName>
        <fullName evidence="3">Xanthine dehydrogenase</fullName>
    </submittedName>
</protein>
<dbReference type="AlphaFoldDB" id="A0A9X0EBT8"/>
<sequence length="404" mass="43680">MNDLSSLLAALEDAQRGQQDVVIATVVKVEGSAYRRPGARMIIAPMGEATGTVSGGCLESDVSKKAWWLTASGKPALRTYSTGEDDDELEDAELSFGLGCNGTVHILFERVLFEDHPEEKGMPRAASLVVDVLREVKASGTAAALATVIGTQSERHTALGERVAIRSAGQVQIEMHERWLATAVAEDLKAVLNARRSATRTYEGADGAVEVLLEYIAPPRRLVIFGAGHDAMPLVSMARLQGWHITVIDARSHFARAQRFPDADQVLSAPLQPMPELHAMVADAAVVVMTHSLSQDRHWLGQVLLSTPRYIGQLGPRSRTERLLDELPEQARQAAACANLHYPVGLDLGGDAPDSVALSILAEANAVFNGRDGGMLKHRQASIHAVDVTLDRTLEKTRELRMIS</sequence>
<dbReference type="RefSeq" id="WP_037013607.1">
    <property type="nucleotide sequence ID" value="NZ_JRMB01000002.1"/>
</dbReference>
<reference evidence="3 4" key="1">
    <citation type="submission" date="2014-09" db="EMBL/GenBank/DDBJ databases">
        <title>Genome sequence of Pseudomonas lutea strain DSM 17257T.</title>
        <authorList>
            <person name="Kwak Y."/>
            <person name="Shin J.-H."/>
        </authorList>
    </citation>
    <scope>NUCLEOTIDE SEQUENCE [LARGE SCALE GENOMIC DNA]</scope>
    <source>
        <strain evidence="3 4">DSM 17257</strain>
    </source>
</reference>
<feature type="domain" description="XdhC- CoxI" evidence="1">
    <location>
        <begin position="16"/>
        <end position="80"/>
    </location>
</feature>
<dbReference type="Pfam" id="PF13478">
    <property type="entry name" value="XdhC_C"/>
    <property type="match status" value="1"/>
</dbReference>
<comment type="caution">
    <text evidence="3">The sequence shown here is derived from an EMBL/GenBank/DDBJ whole genome shotgun (WGS) entry which is preliminary data.</text>
</comment>
<organism evidence="3 4">
    <name type="scientific">Pseudomonas lutea</name>
    <dbReference type="NCBI Taxonomy" id="243924"/>
    <lineage>
        <taxon>Bacteria</taxon>
        <taxon>Pseudomonadati</taxon>
        <taxon>Pseudomonadota</taxon>
        <taxon>Gammaproteobacteria</taxon>
        <taxon>Pseudomonadales</taxon>
        <taxon>Pseudomonadaceae</taxon>
        <taxon>Pseudomonas</taxon>
    </lineage>
</organism>
<dbReference type="OrthoDB" id="9815497at2"/>
<dbReference type="Gene3D" id="3.40.50.720">
    <property type="entry name" value="NAD(P)-binding Rossmann-like Domain"/>
    <property type="match status" value="1"/>
</dbReference>
<evidence type="ECO:0000313" key="3">
    <source>
        <dbReference type="EMBL" id="KGF62920.1"/>
    </source>
</evidence>
<name>A0A9X0EBT8_9PSED</name>
<feature type="domain" description="XdhC Rossmann" evidence="2">
    <location>
        <begin position="222"/>
        <end position="363"/>
    </location>
</feature>
<evidence type="ECO:0000313" key="4">
    <source>
        <dbReference type="Proteomes" id="UP000029719"/>
    </source>
</evidence>
<dbReference type="Proteomes" id="UP000029719">
    <property type="component" value="Unassembled WGS sequence"/>
</dbReference>
<dbReference type="PANTHER" id="PTHR30388:SF4">
    <property type="entry name" value="MOLYBDENUM COFACTOR INSERTION CHAPERONE PAOD"/>
    <property type="match status" value="1"/>
</dbReference>
<dbReference type="EMBL" id="JRMB01000002">
    <property type="protein sequence ID" value="KGF62920.1"/>
    <property type="molecule type" value="Genomic_DNA"/>
</dbReference>
<dbReference type="InterPro" id="IPR052698">
    <property type="entry name" value="MoCofactor_Util/Proc"/>
</dbReference>
<accession>A0A9X0EBT8</accession>
<evidence type="ECO:0000259" key="2">
    <source>
        <dbReference type="Pfam" id="PF13478"/>
    </source>
</evidence>
<gene>
    <name evidence="3" type="ORF">LT42_13255</name>
</gene>
<evidence type="ECO:0000259" key="1">
    <source>
        <dbReference type="Pfam" id="PF02625"/>
    </source>
</evidence>